<dbReference type="Pfam" id="PF10081">
    <property type="entry name" value="Abhydrolase_9"/>
    <property type="match status" value="1"/>
</dbReference>
<evidence type="ECO:0000313" key="4">
    <source>
        <dbReference type="EMBL" id="MDI7920549.1"/>
    </source>
</evidence>
<comment type="caution">
    <text evidence="4">The sequence shown here is derived from an EMBL/GenBank/DDBJ whole genome shotgun (WGS) entry which is preliminary data.</text>
</comment>
<dbReference type="InterPro" id="IPR012037">
    <property type="entry name" value="Alpha/beta-hydrolase_fam"/>
</dbReference>
<organism evidence="4 5">
    <name type="scientific">Ferirhizobium litorale</name>
    <dbReference type="NCBI Taxonomy" id="2927786"/>
    <lineage>
        <taxon>Bacteria</taxon>
        <taxon>Pseudomonadati</taxon>
        <taxon>Pseudomonadota</taxon>
        <taxon>Alphaproteobacteria</taxon>
        <taxon>Hyphomicrobiales</taxon>
        <taxon>Rhizobiaceae</taxon>
        <taxon>Ferirhizobium</taxon>
    </lineage>
</organism>
<feature type="transmembrane region" description="Helical" evidence="1">
    <location>
        <begin position="27"/>
        <end position="44"/>
    </location>
</feature>
<dbReference type="RefSeq" id="WP_311794201.1">
    <property type="nucleotide sequence ID" value="NZ_JALDYZ010000001.1"/>
</dbReference>
<evidence type="ECO:0000313" key="5">
    <source>
        <dbReference type="Proteomes" id="UP001161580"/>
    </source>
</evidence>
<feature type="domain" description="Alpha/beta-hydrolase catalytic" evidence="2">
    <location>
        <begin position="263"/>
        <end position="551"/>
    </location>
</feature>
<feature type="transmembrane region" description="Helical" evidence="1">
    <location>
        <begin position="169"/>
        <end position="195"/>
    </location>
</feature>
<evidence type="ECO:0000259" key="2">
    <source>
        <dbReference type="Pfam" id="PF10081"/>
    </source>
</evidence>
<evidence type="ECO:0000259" key="3">
    <source>
        <dbReference type="Pfam" id="PF15420"/>
    </source>
</evidence>
<accession>A0AAE3U229</accession>
<evidence type="ECO:0000256" key="1">
    <source>
        <dbReference type="SAM" id="Phobius"/>
    </source>
</evidence>
<gene>
    <name evidence="4" type="ORF">MRS75_00465</name>
</gene>
<dbReference type="InterPro" id="IPR027787">
    <property type="entry name" value="Alpha/beta-hydrolase_catalytic"/>
</dbReference>
<dbReference type="InterPro" id="IPR027788">
    <property type="entry name" value="Alpha/beta-hydrolase_N_dom"/>
</dbReference>
<sequence length="559" mass="61776">MSHANRSISTGLWGYAARLRRSFSTTGLLFATLFFAASLTPSLMPRTVLTQGALSGFSAAAGYAFGTFLRWLWTYLELREPSARTSRTIKLIAAVVCLAVAVAFLWKASEWQNSVRELMGMERVETADPLMLGLVAAAIFAALVVLARLFNIVFGVLSRWLQRYVPRRVSNVIGGLIAVALFWSVAEGVFFRMALRTIDNSLRQLDALIDDDIAGPAGPMKTGSSASLVDWHDLGRQGRRYVVTGPTAADIGNFFQGEALEPIRVYVGLNSAETAEERAKLALEEMKRVGAFDRSILVVVVPTGTGWVDPAAMDPLEYLHKGDVASVAMQYSYLLSWLSLLFEPGYGAEAGNALFKEVYGYWTTLPRDDRPKLYLHGLSLGSMNSEISADLFNVIGDPFQGALWSGPPFPSRTWNMVTANRNPGSPEWLPRFRDGSIIRFTNQSNALDIPGAQWGPIRIVYLQYASDPVTFFNPKAFYREPDWMKAPRGPDVSPALRWYPGITMLQLAFDMAVGTTSPIGYGHVYAPQHYIDGWMAVTDPAGVTTDDVGRLKELFKDRY</sequence>
<dbReference type="Pfam" id="PF15420">
    <property type="entry name" value="Abhydrolase_9_N"/>
    <property type="match status" value="1"/>
</dbReference>
<feature type="transmembrane region" description="Helical" evidence="1">
    <location>
        <begin position="56"/>
        <end position="76"/>
    </location>
</feature>
<proteinExistence type="predicted"/>
<keyword evidence="5" id="KW-1185">Reference proteome</keyword>
<feature type="domain" description="Alpha/beta-hydrolase N-terminal" evidence="3">
    <location>
        <begin position="39"/>
        <end position="246"/>
    </location>
</feature>
<dbReference type="EMBL" id="JALDYZ010000001">
    <property type="protein sequence ID" value="MDI7920549.1"/>
    <property type="molecule type" value="Genomic_DNA"/>
</dbReference>
<keyword evidence="1" id="KW-0812">Transmembrane</keyword>
<dbReference type="AlphaFoldDB" id="A0AAE3U229"/>
<protein>
    <submittedName>
        <fullName evidence="4">Alpha/beta-hydrolase family protein</fullName>
    </submittedName>
</protein>
<feature type="transmembrane region" description="Helical" evidence="1">
    <location>
        <begin position="129"/>
        <end position="157"/>
    </location>
</feature>
<dbReference type="PIRSF" id="PIRSF007542">
    <property type="entry name" value="UCP007542"/>
    <property type="match status" value="1"/>
</dbReference>
<keyword evidence="1" id="KW-0472">Membrane</keyword>
<name>A0AAE3U229_9HYPH</name>
<feature type="transmembrane region" description="Helical" evidence="1">
    <location>
        <begin position="88"/>
        <end position="109"/>
    </location>
</feature>
<keyword evidence="1" id="KW-1133">Transmembrane helix</keyword>
<reference evidence="4" key="1">
    <citation type="submission" date="2022-03" db="EMBL/GenBank/DDBJ databases">
        <title>Fererhizobium litorale gen. nov., sp. nov., isolated from sandy sediments of the Sea of Japan seashore.</title>
        <authorList>
            <person name="Romanenko L."/>
            <person name="Kurilenko V."/>
            <person name="Otstavnykh N."/>
            <person name="Svetashev V."/>
            <person name="Tekutyeva L."/>
            <person name="Isaeva M."/>
            <person name="Mikhailov V."/>
        </authorList>
    </citation>
    <scope>NUCLEOTIDE SEQUENCE</scope>
    <source>
        <strain evidence="4">KMM 9576</strain>
    </source>
</reference>
<dbReference type="Proteomes" id="UP001161580">
    <property type="component" value="Unassembled WGS sequence"/>
</dbReference>